<protein>
    <submittedName>
        <fullName evidence="5">Alcohol oxidase Short=AOX</fullName>
        <ecNumber evidence="5">1.1.3.13</ecNumber>
    </submittedName>
</protein>
<evidence type="ECO:0000313" key="6">
    <source>
        <dbReference type="Proteomes" id="UP000012065"/>
    </source>
</evidence>
<dbReference type="PANTHER" id="PTHR11552:SF78">
    <property type="entry name" value="GLUCOSE-METHANOL-CHOLINE OXIDOREDUCTASE N-TERMINAL DOMAIN-CONTAINING PROTEIN"/>
    <property type="match status" value="1"/>
</dbReference>
<dbReference type="InterPro" id="IPR000172">
    <property type="entry name" value="GMC_OxRdtase_N"/>
</dbReference>
<dbReference type="Pfam" id="PF00732">
    <property type="entry name" value="GMC_oxred_N"/>
    <property type="match status" value="1"/>
</dbReference>
<dbReference type="GO" id="GO:0050660">
    <property type="term" value="F:flavin adenine dinucleotide binding"/>
    <property type="evidence" value="ECO:0007669"/>
    <property type="project" value="InterPro"/>
</dbReference>
<dbReference type="EMBL" id="CAOJ01016282">
    <property type="protein sequence ID" value="CCO36661.1"/>
    <property type="molecule type" value="Genomic_DNA"/>
</dbReference>
<keyword evidence="5" id="KW-0560">Oxidoreductase</keyword>
<dbReference type="Proteomes" id="UP000012065">
    <property type="component" value="Unassembled WGS sequence"/>
</dbReference>
<evidence type="ECO:0000259" key="4">
    <source>
        <dbReference type="PROSITE" id="PS00624"/>
    </source>
</evidence>
<name>M5CB66_THACB</name>
<comment type="similarity">
    <text evidence="2">Belongs to the GMC oxidoreductase family.</text>
</comment>
<dbReference type="InterPro" id="IPR036188">
    <property type="entry name" value="FAD/NAD-bd_sf"/>
</dbReference>
<dbReference type="Gene3D" id="3.50.50.60">
    <property type="entry name" value="FAD/NAD(P)-binding domain"/>
    <property type="match status" value="2"/>
</dbReference>
<evidence type="ECO:0000313" key="5">
    <source>
        <dbReference type="EMBL" id="CCO36661.1"/>
    </source>
</evidence>
<comment type="caution">
    <text evidence="5">The sequence shown here is derived from an EMBL/GenBank/DDBJ whole genome shotgun (WGS) entry which is preliminary data.</text>
</comment>
<accession>M5CB66</accession>
<dbReference type="HOGENOM" id="CLU_010319_0_0_1"/>
<proteinExistence type="inferred from homology"/>
<evidence type="ECO:0000256" key="1">
    <source>
        <dbReference type="ARBA" id="ARBA00001974"/>
    </source>
</evidence>
<feature type="domain" description="Glucose-methanol-choline oxidoreductase N-terminal" evidence="4">
    <location>
        <begin position="171"/>
        <end position="185"/>
    </location>
</feature>
<dbReference type="AlphaFoldDB" id="M5CB66"/>
<keyword evidence="3" id="KW-0285">Flavoprotein</keyword>
<reference evidence="5 6" key="1">
    <citation type="journal article" date="2013" name="J. Biotechnol.">
        <title>Establishment and interpretation of the genome sequence of the phytopathogenic fungus Rhizoctonia solani AG1-IB isolate 7/3/14.</title>
        <authorList>
            <person name="Wibberg D.W."/>
            <person name="Jelonek L.J."/>
            <person name="Rupp O.R."/>
            <person name="Hennig M.H."/>
            <person name="Eikmeyer F.E."/>
            <person name="Goesmann A.G."/>
            <person name="Hartmann A.H."/>
            <person name="Borriss R.B."/>
            <person name="Grosch R.G."/>
            <person name="Puehler A.P."/>
            <person name="Schlueter A.S."/>
        </authorList>
    </citation>
    <scope>NUCLEOTIDE SEQUENCE [LARGE SCALE GENOMIC DNA]</scope>
    <source>
        <strain evidence="6">AG1-IB / isolate 7/3/14</strain>
    </source>
</reference>
<feature type="binding site" evidence="3">
    <location>
        <begin position="431"/>
        <end position="432"/>
    </location>
    <ligand>
        <name>FAD</name>
        <dbReference type="ChEBI" id="CHEBI:57692"/>
    </ligand>
</feature>
<dbReference type="SUPFAM" id="SSF51905">
    <property type="entry name" value="FAD/NAD(P)-binding domain"/>
    <property type="match status" value="1"/>
</dbReference>
<keyword evidence="3" id="KW-0274">FAD</keyword>
<dbReference type="GO" id="GO:0047639">
    <property type="term" value="F:alcohol oxidase activity"/>
    <property type="evidence" value="ECO:0007669"/>
    <property type="project" value="UniProtKB-EC"/>
</dbReference>
<evidence type="ECO:0000256" key="3">
    <source>
        <dbReference type="PIRSR" id="PIRSR000137-2"/>
    </source>
</evidence>
<organism evidence="5 6">
    <name type="scientific">Thanatephorus cucumeris (strain AG1-IB / isolate 7/3/14)</name>
    <name type="common">Lettuce bottom rot fungus</name>
    <name type="synonym">Rhizoctonia solani</name>
    <dbReference type="NCBI Taxonomy" id="1108050"/>
    <lineage>
        <taxon>Eukaryota</taxon>
        <taxon>Fungi</taxon>
        <taxon>Dikarya</taxon>
        <taxon>Basidiomycota</taxon>
        <taxon>Agaricomycotina</taxon>
        <taxon>Agaricomycetes</taxon>
        <taxon>Cantharellales</taxon>
        <taxon>Ceratobasidiaceae</taxon>
        <taxon>Rhizoctonia</taxon>
        <taxon>Rhizoctonia solani AG-1</taxon>
    </lineage>
</organism>
<dbReference type="SUPFAM" id="SSF54373">
    <property type="entry name" value="FAD-linked reductases, C-terminal domain"/>
    <property type="match status" value="1"/>
</dbReference>
<dbReference type="InterPro" id="IPR007867">
    <property type="entry name" value="GMC_OxRtase_C"/>
</dbReference>
<dbReference type="PIRSF" id="PIRSF000137">
    <property type="entry name" value="Alcohol_oxidase"/>
    <property type="match status" value="1"/>
</dbReference>
<evidence type="ECO:0000256" key="2">
    <source>
        <dbReference type="ARBA" id="ARBA00010790"/>
    </source>
</evidence>
<dbReference type="InterPro" id="IPR012132">
    <property type="entry name" value="GMC_OxRdtase"/>
</dbReference>
<dbReference type="PANTHER" id="PTHR11552">
    <property type="entry name" value="GLUCOSE-METHANOL-CHOLINE GMC OXIDOREDUCTASE"/>
    <property type="match status" value="1"/>
</dbReference>
<dbReference type="Pfam" id="PF05199">
    <property type="entry name" value="GMC_oxred_C"/>
    <property type="match status" value="1"/>
</dbReference>
<sequence>MSQIQSEFDIIFVGGGTTACVAAGRLAKSNPELNILIVEQGSNNYQEPSVVTPALFLSHQAPSSKTAEFWQGNKTSALNGRSPIVPTAHKRWAKWIDPATGARQDAAHRYIHTLSDNKRLHILTATKAVRVVFDGSKATGVEVVADKHTEEGADQTPRVLKARKLVVVSSGALGSPVVLQRSGVGEAQRLKKLGIEVVSDLPVGSTYEDHNLVLTPYHVADDTETIDPVMSQDPEFLEQARTHFAQGKGALATNWIDSGSKLRPTPDELEEIGPAFAPVWKSYFEPNPDKPVMLQAVIEGWLGPRDMLPYKDARMIMIANYTGYPISRGHVYIKSTDPYAAPDFETGFFNEQADVDVQVWAYKHAREIVRRLPQYRGEFAALHPKFPEGSEAACVKLDGPPDADNLKDIMYTPEDNKAIEAYLRQFIETTWHSVRPT</sequence>
<dbReference type="EC" id="1.1.3.13" evidence="5"/>
<gene>
    <name evidence="5" type="primary">AOD1</name>
    <name evidence="5" type="ORF">BN14_10803</name>
</gene>
<comment type="cofactor">
    <cofactor evidence="1 3">
        <name>FAD</name>
        <dbReference type="ChEBI" id="CHEBI:57692"/>
    </cofactor>
</comment>
<dbReference type="PROSITE" id="PS00624">
    <property type="entry name" value="GMC_OXRED_2"/>
    <property type="match status" value="1"/>
</dbReference>
<dbReference type="Gene3D" id="3.30.560.10">
    <property type="entry name" value="Glucose Oxidase, domain 3"/>
    <property type="match status" value="1"/>
</dbReference>